<protein>
    <submittedName>
        <fullName evidence="9">Sigma-70 family RNA polymerase sigma factor</fullName>
    </submittedName>
</protein>
<dbReference type="Gene3D" id="1.10.10.10">
    <property type="entry name" value="Winged helix-like DNA-binding domain superfamily/Winged helix DNA-binding domain"/>
    <property type="match status" value="1"/>
</dbReference>
<dbReference type="InterPro" id="IPR007627">
    <property type="entry name" value="RNA_pol_sigma70_r2"/>
</dbReference>
<dbReference type="InterPro" id="IPR032710">
    <property type="entry name" value="NTF2-like_dom_sf"/>
</dbReference>
<evidence type="ECO:0000256" key="3">
    <source>
        <dbReference type="ARBA" id="ARBA00023015"/>
    </source>
</evidence>
<name>A0A7K1UUK2_9NOCA</name>
<evidence type="ECO:0000256" key="2">
    <source>
        <dbReference type="ARBA" id="ARBA00011344"/>
    </source>
</evidence>
<organism evidence="9 10">
    <name type="scientific">Nocardia terrae</name>
    <dbReference type="NCBI Taxonomy" id="2675851"/>
    <lineage>
        <taxon>Bacteria</taxon>
        <taxon>Bacillati</taxon>
        <taxon>Actinomycetota</taxon>
        <taxon>Actinomycetes</taxon>
        <taxon>Mycobacteriales</taxon>
        <taxon>Nocardiaceae</taxon>
        <taxon>Nocardia</taxon>
    </lineage>
</organism>
<evidence type="ECO:0000259" key="7">
    <source>
        <dbReference type="Pfam" id="PF04542"/>
    </source>
</evidence>
<feature type="domain" description="RNA polymerase sigma factor 70 region 4 type 2" evidence="8">
    <location>
        <begin position="112"/>
        <end position="161"/>
    </location>
</feature>
<reference evidence="9 10" key="1">
    <citation type="submission" date="2019-12" db="EMBL/GenBank/DDBJ databases">
        <title>Nocardia sp. nov. ET3-3 isolated from soil.</title>
        <authorList>
            <person name="Kanchanasin P."/>
            <person name="Tanasupawat S."/>
            <person name="Yuki M."/>
            <person name="Kudo T."/>
        </authorList>
    </citation>
    <scope>NUCLEOTIDE SEQUENCE [LARGE SCALE GENOMIC DNA]</scope>
    <source>
        <strain evidence="9 10">ET3-3</strain>
    </source>
</reference>
<dbReference type="Gene3D" id="3.10.450.50">
    <property type="match status" value="1"/>
</dbReference>
<evidence type="ECO:0000256" key="6">
    <source>
        <dbReference type="ARBA" id="ARBA00023163"/>
    </source>
</evidence>
<dbReference type="InterPro" id="IPR014284">
    <property type="entry name" value="RNA_pol_sigma-70_dom"/>
</dbReference>
<dbReference type="SUPFAM" id="SSF54427">
    <property type="entry name" value="NTF2-like"/>
    <property type="match status" value="1"/>
</dbReference>
<dbReference type="EMBL" id="WRPP01000002">
    <property type="protein sequence ID" value="MVU78024.1"/>
    <property type="molecule type" value="Genomic_DNA"/>
</dbReference>
<dbReference type="NCBIfam" id="TIGR02937">
    <property type="entry name" value="sigma70-ECF"/>
    <property type="match status" value="1"/>
</dbReference>
<keyword evidence="4" id="KW-0731">Sigma factor</keyword>
<dbReference type="GO" id="GO:0006352">
    <property type="term" value="P:DNA-templated transcription initiation"/>
    <property type="evidence" value="ECO:0007669"/>
    <property type="project" value="InterPro"/>
</dbReference>
<dbReference type="InterPro" id="IPR013324">
    <property type="entry name" value="RNA_pol_sigma_r3/r4-like"/>
</dbReference>
<feature type="domain" description="RNA polymerase sigma-70 region 2" evidence="7">
    <location>
        <begin position="13"/>
        <end position="76"/>
    </location>
</feature>
<keyword evidence="3" id="KW-0805">Transcription regulation</keyword>
<dbReference type="SUPFAM" id="SSF88659">
    <property type="entry name" value="Sigma3 and sigma4 domains of RNA polymerase sigma factors"/>
    <property type="match status" value="1"/>
</dbReference>
<keyword evidence="5" id="KW-0238">DNA-binding</keyword>
<evidence type="ECO:0000256" key="4">
    <source>
        <dbReference type="ARBA" id="ARBA00023082"/>
    </source>
</evidence>
<gene>
    <name evidence="9" type="ORF">GPX89_12295</name>
</gene>
<dbReference type="AlphaFoldDB" id="A0A7K1UUK2"/>
<dbReference type="GO" id="GO:0003677">
    <property type="term" value="F:DNA binding"/>
    <property type="evidence" value="ECO:0007669"/>
    <property type="project" value="UniProtKB-KW"/>
</dbReference>
<sequence length="298" mass="32198">MSDHDTGSPAERFERRRGRLTALAFRMLGASGEAEDAVQETWLRLSRADIDGIRNLDGWLTTALSRICLDGLRSRRVTREYPLGTAVPEGLPYVPAVGGPEDQALLTEDMERAVLVLLHRLHPAERVAFVLHDMFEVPFYEIAEILDRSPNAARLLASKARHRVIGEVDEVGPDTLREHRIVRAFLAAVRAGDIGAVLSVLAPDITVSADRVAAPGRVPVSAQGTRVVARLAAGFAARAEFATIVLVDGRVGALVAARGEAPAVMAFTIEGERITRIEVIAEPEALARLPLAVPDFSA</sequence>
<dbReference type="InterPro" id="IPR052704">
    <property type="entry name" value="ECF_Sigma-70_Domain"/>
</dbReference>
<accession>A0A7K1UUK2</accession>
<dbReference type="InterPro" id="IPR036388">
    <property type="entry name" value="WH-like_DNA-bd_sf"/>
</dbReference>
<dbReference type="RefSeq" id="WP_157387600.1">
    <property type="nucleotide sequence ID" value="NZ_WRPP01000002.1"/>
</dbReference>
<proteinExistence type="inferred from homology"/>
<dbReference type="PANTHER" id="PTHR30173">
    <property type="entry name" value="SIGMA 19 FACTOR"/>
    <property type="match status" value="1"/>
</dbReference>
<evidence type="ECO:0000313" key="10">
    <source>
        <dbReference type="Proteomes" id="UP000466794"/>
    </source>
</evidence>
<dbReference type="PANTHER" id="PTHR30173:SF43">
    <property type="entry name" value="ECF RNA POLYMERASE SIGMA FACTOR SIGI-RELATED"/>
    <property type="match status" value="1"/>
</dbReference>
<dbReference type="Proteomes" id="UP000466794">
    <property type="component" value="Unassembled WGS sequence"/>
</dbReference>
<dbReference type="Pfam" id="PF08281">
    <property type="entry name" value="Sigma70_r4_2"/>
    <property type="match status" value="1"/>
</dbReference>
<evidence type="ECO:0000256" key="1">
    <source>
        <dbReference type="ARBA" id="ARBA00010641"/>
    </source>
</evidence>
<dbReference type="Pfam" id="PF04542">
    <property type="entry name" value="Sigma70_r2"/>
    <property type="match status" value="1"/>
</dbReference>
<comment type="similarity">
    <text evidence="1">Belongs to the sigma-70 factor family. ECF subfamily.</text>
</comment>
<keyword evidence="6" id="KW-0804">Transcription</keyword>
<dbReference type="Gene3D" id="1.10.1740.10">
    <property type="match status" value="1"/>
</dbReference>
<dbReference type="SUPFAM" id="SSF88946">
    <property type="entry name" value="Sigma2 domain of RNA polymerase sigma factors"/>
    <property type="match status" value="1"/>
</dbReference>
<comment type="subunit">
    <text evidence="2">Interacts transiently with the RNA polymerase catalytic core formed by RpoA, RpoB, RpoC and RpoZ (2 alpha, 1 beta, 1 beta' and 1 omega subunit) to form the RNA polymerase holoenzyme that can initiate transcription.</text>
</comment>
<comment type="caution">
    <text evidence="9">The sequence shown here is derived from an EMBL/GenBank/DDBJ whole genome shotgun (WGS) entry which is preliminary data.</text>
</comment>
<evidence type="ECO:0000259" key="8">
    <source>
        <dbReference type="Pfam" id="PF08281"/>
    </source>
</evidence>
<evidence type="ECO:0000256" key="5">
    <source>
        <dbReference type="ARBA" id="ARBA00023125"/>
    </source>
</evidence>
<dbReference type="InterPro" id="IPR013325">
    <property type="entry name" value="RNA_pol_sigma_r2"/>
</dbReference>
<dbReference type="GO" id="GO:0016987">
    <property type="term" value="F:sigma factor activity"/>
    <property type="evidence" value="ECO:0007669"/>
    <property type="project" value="UniProtKB-KW"/>
</dbReference>
<evidence type="ECO:0000313" key="9">
    <source>
        <dbReference type="EMBL" id="MVU78024.1"/>
    </source>
</evidence>
<keyword evidence="10" id="KW-1185">Reference proteome</keyword>
<dbReference type="InterPro" id="IPR013249">
    <property type="entry name" value="RNA_pol_sigma70_r4_t2"/>
</dbReference>